<evidence type="ECO:0000256" key="1">
    <source>
        <dbReference type="SAM" id="Phobius"/>
    </source>
</evidence>
<dbReference type="AlphaFoldDB" id="A0A432YYI7"/>
<sequence>MLARVLFFVVLSIATFLFLWQFPSTGAQSIPYLDKLVHFGIFFVLALMFHRAFALSAKLSLLFLACYGLMIELAQAYAPGRGADVYDWLADASGVIAYFVLHHLREKYLRKKSR</sequence>
<comment type="caution">
    <text evidence="3">The sequence shown here is derived from an EMBL/GenBank/DDBJ whole genome shotgun (WGS) entry which is preliminary data.</text>
</comment>
<protein>
    <recommendedName>
        <fullName evidence="2">VanZ-like domain-containing protein</fullName>
    </recommendedName>
</protein>
<proteinExistence type="predicted"/>
<feature type="transmembrane region" description="Helical" evidence="1">
    <location>
        <begin position="85"/>
        <end position="104"/>
    </location>
</feature>
<dbReference type="Pfam" id="PF04892">
    <property type="entry name" value="VanZ"/>
    <property type="match status" value="1"/>
</dbReference>
<gene>
    <name evidence="3" type="ORF">CWI78_09290</name>
</gene>
<dbReference type="PANTHER" id="PTHR28008:SF1">
    <property type="entry name" value="DOMAIN PROTEIN, PUTATIVE (AFU_ORTHOLOGUE AFUA_3G10980)-RELATED"/>
    <property type="match status" value="1"/>
</dbReference>
<feature type="transmembrane region" description="Helical" evidence="1">
    <location>
        <begin position="36"/>
        <end position="54"/>
    </location>
</feature>
<dbReference type="Proteomes" id="UP000288058">
    <property type="component" value="Unassembled WGS sequence"/>
</dbReference>
<keyword evidence="1" id="KW-1133">Transmembrane helix</keyword>
<dbReference type="RefSeq" id="WP_126782460.1">
    <property type="nucleotide sequence ID" value="NZ_PIQC01000006.1"/>
</dbReference>
<organism evidence="3 4">
    <name type="scientific">Idiomarina ramblicola</name>
    <dbReference type="NCBI Taxonomy" id="263724"/>
    <lineage>
        <taxon>Bacteria</taxon>
        <taxon>Pseudomonadati</taxon>
        <taxon>Pseudomonadota</taxon>
        <taxon>Gammaproteobacteria</taxon>
        <taxon>Alteromonadales</taxon>
        <taxon>Idiomarinaceae</taxon>
        <taxon>Idiomarina</taxon>
    </lineage>
</organism>
<evidence type="ECO:0000259" key="2">
    <source>
        <dbReference type="Pfam" id="PF04892"/>
    </source>
</evidence>
<dbReference type="NCBIfam" id="NF037970">
    <property type="entry name" value="vanZ_1"/>
    <property type="match status" value="1"/>
</dbReference>
<feature type="domain" description="VanZ-like" evidence="2">
    <location>
        <begin position="24"/>
        <end position="103"/>
    </location>
</feature>
<evidence type="ECO:0000313" key="4">
    <source>
        <dbReference type="Proteomes" id="UP000288058"/>
    </source>
</evidence>
<keyword evidence="1" id="KW-0812">Transmembrane</keyword>
<keyword evidence="1" id="KW-0472">Membrane</keyword>
<dbReference type="EMBL" id="PIQC01000006">
    <property type="protein sequence ID" value="RUO68403.1"/>
    <property type="molecule type" value="Genomic_DNA"/>
</dbReference>
<dbReference type="PANTHER" id="PTHR28008">
    <property type="entry name" value="DOMAIN PROTEIN, PUTATIVE (AFU_ORTHOLOGUE AFUA_3G10980)-RELATED"/>
    <property type="match status" value="1"/>
</dbReference>
<keyword evidence="4" id="KW-1185">Reference proteome</keyword>
<evidence type="ECO:0000313" key="3">
    <source>
        <dbReference type="EMBL" id="RUO68403.1"/>
    </source>
</evidence>
<name>A0A432YYI7_9GAMM</name>
<dbReference type="OrthoDB" id="8564037at2"/>
<feature type="transmembrane region" description="Helical" evidence="1">
    <location>
        <begin position="61"/>
        <end position="79"/>
    </location>
</feature>
<dbReference type="InterPro" id="IPR006976">
    <property type="entry name" value="VanZ-like"/>
</dbReference>
<accession>A0A432YYI7</accession>
<reference evidence="4" key="1">
    <citation type="journal article" date="2018" name="Front. Microbiol.">
        <title>Genome-Based Analysis Reveals the Taxonomy and Diversity of the Family Idiomarinaceae.</title>
        <authorList>
            <person name="Liu Y."/>
            <person name="Lai Q."/>
            <person name="Shao Z."/>
        </authorList>
    </citation>
    <scope>NUCLEOTIDE SEQUENCE [LARGE SCALE GENOMIC DNA]</scope>
    <source>
        <strain evidence="4">R22</strain>
    </source>
</reference>